<feature type="compositionally biased region" description="Basic and acidic residues" evidence="1">
    <location>
        <begin position="10"/>
        <end position="21"/>
    </location>
</feature>
<feature type="compositionally biased region" description="Basic residues" evidence="1">
    <location>
        <begin position="137"/>
        <end position="146"/>
    </location>
</feature>
<feature type="region of interest" description="Disordered" evidence="1">
    <location>
        <begin position="51"/>
        <end position="171"/>
    </location>
</feature>
<protein>
    <submittedName>
        <fullName evidence="2">Uncharacterized protein</fullName>
    </submittedName>
</protein>
<comment type="caution">
    <text evidence="2">The sequence shown here is derived from an EMBL/GenBank/DDBJ whole genome shotgun (WGS) entry which is preliminary data.</text>
</comment>
<feature type="compositionally biased region" description="Low complexity" evidence="1">
    <location>
        <begin position="52"/>
        <end position="65"/>
    </location>
</feature>
<dbReference type="AlphaFoldDB" id="A0A813J8T7"/>
<accession>A0A813J8T7</accession>
<dbReference type="Proteomes" id="UP000626109">
    <property type="component" value="Unassembled WGS sequence"/>
</dbReference>
<proteinExistence type="predicted"/>
<evidence type="ECO:0000313" key="2">
    <source>
        <dbReference type="EMBL" id="CAE8672649.1"/>
    </source>
</evidence>
<feature type="compositionally biased region" description="Basic residues" evidence="1">
    <location>
        <begin position="117"/>
        <end position="128"/>
    </location>
</feature>
<feature type="non-terminal residue" evidence="2">
    <location>
        <position position="525"/>
    </location>
</feature>
<feature type="region of interest" description="Disordered" evidence="1">
    <location>
        <begin position="1"/>
        <end position="37"/>
    </location>
</feature>
<feature type="region of interest" description="Disordered" evidence="1">
    <location>
        <begin position="296"/>
        <end position="315"/>
    </location>
</feature>
<name>A0A813J8T7_POLGL</name>
<gene>
    <name evidence="2" type="ORF">PGLA2088_LOCUS18167</name>
</gene>
<feature type="compositionally biased region" description="Low complexity" evidence="1">
    <location>
        <begin position="496"/>
        <end position="506"/>
    </location>
</feature>
<organism evidence="2 3">
    <name type="scientific">Polarella glacialis</name>
    <name type="common">Dinoflagellate</name>
    <dbReference type="NCBI Taxonomy" id="89957"/>
    <lineage>
        <taxon>Eukaryota</taxon>
        <taxon>Sar</taxon>
        <taxon>Alveolata</taxon>
        <taxon>Dinophyceae</taxon>
        <taxon>Suessiales</taxon>
        <taxon>Suessiaceae</taxon>
        <taxon>Polarella</taxon>
    </lineage>
</organism>
<feature type="region of interest" description="Disordered" evidence="1">
    <location>
        <begin position="496"/>
        <end position="525"/>
    </location>
</feature>
<dbReference type="EMBL" id="CAJNNW010024470">
    <property type="protein sequence ID" value="CAE8672649.1"/>
    <property type="molecule type" value="Genomic_DNA"/>
</dbReference>
<evidence type="ECO:0000256" key="1">
    <source>
        <dbReference type="SAM" id="MobiDB-lite"/>
    </source>
</evidence>
<evidence type="ECO:0000313" key="3">
    <source>
        <dbReference type="Proteomes" id="UP000626109"/>
    </source>
</evidence>
<reference evidence="2" key="1">
    <citation type="submission" date="2021-02" db="EMBL/GenBank/DDBJ databases">
        <authorList>
            <person name="Dougan E. K."/>
            <person name="Rhodes N."/>
            <person name="Thang M."/>
            <person name="Chan C."/>
        </authorList>
    </citation>
    <scope>NUCLEOTIDE SEQUENCE</scope>
</reference>
<sequence>MDSSLSEEEAGLRLRDQHGEAVDSSLEIPVAKAGSVAGGEAVPVAKAADIPSVASKSASGKAAPIPIAPPPKAGNSSAKKEPEEIQDSPSPARGRSRRQTVRSPSQKMRHASPSGGKRSKKQKRKRSRTASSSTSSRTRRRRRKAAKKAEDPLSHTPEPLPPGDVASPTKSAFQAVLTSMPREDQILEFSSNISALIPTSTPEDCAAVAARIVDAGLRSLSTFRLFANVDHLVARILPSPAHFTEEVLLREVVEAVAAAEKKIPCPSLELPGQANLVSPNTNSELAKAIRLMSRDGKPRKRDGVRGLGHPSDSDDEPLFDLSSALTSFGVQILPVNWFGDTKRLEVLRKHFEKAKASGTLWPHFIASSTFEEWIPPWVGAGSSPADKTNTLREWKNNASWSSPSHAYGMIVSFWLSHAALAIVDFRDVVSHMLCLFKMHAEFGLDFTISYERRFSDHIQLNLRSHFALDMSNLLAHPVPSIMSELQLASRRTKNVAPGAAASAEAAAKGDGKGKNRGKKTQDFLP</sequence>